<feature type="transmembrane region" description="Helical" evidence="7">
    <location>
        <begin position="50"/>
        <end position="70"/>
    </location>
</feature>
<feature type="transmembrane region" description="Helical" evidence="7">
    <location>
        <begin position="137"/>
        <end position="155"/>
    </location>
</feature>
<keyword evidence="2" id="KW-0813">Transport</keyword>
<feature type="transmembrane region" description="Helical" evidence="7">
    <location>
        <begin position="402"/>
        <end position="420"/>
    </location>
</feature>
<feature type="transmembrane region" description="Helical" evidence="7">
    <location>
        <begin position="298"/>
        <end position="320"/>
    </location>
</feature>
<feature type="transmembrane region" description="Helical" evidence="7">
    <location>
        <begin position="265"/>
        <end position="286"/>
    </location>
</feature>
<dbReference type="Proteomes" id="UP000051164">
    <property type="component" value="Unassembled WGS sequence"/>
</dbReference>
<dbReference type="GO" id="GO:0005886">
    <property type="term" value="C:plasma membrane"/>
    <property type="evidence" value="ECO:0007669"/>
    <property type="project" value="UniProtKB-SubCell"/>
</dbReference>
<feature type="transmembrane region" description="Helical" evidence="7">
    <location>
        <begin position="167"/>
        <end position="190"/>
    </location>
</feature>
<keyword evidence="6 7" id="KW-0472">Membrane</keyword>
<evidence type="ECO:0000256" key="5">
    <source>
        <dbReference type="ARBA" id="ARBA00022989"/>
    </source>
</evidence>
<organism evidence="9 10">
    <name type="scientific">Lentilactobacillus kefiri DSM 20587 = JCM 5818</name>
    <dbReference type="NCBI Taxonomy" id="1423764"/>
    <lineage>
        <taxon>Bacteria</taxon>
        <taxon>Bacillati</taxon>
        <taxon>Bacillota</taxon>
        <taxon>Bacilli</taxon>
        <taxon>Lactobacillales</taxon>
        <taxon>Lactobacillaceae</taxon>
        <taxon>Lentilactobacillus</taxon>
    </lineage>
</organism>
<evidence type="ECO:0000313" key="9">
    <source>
        <dbReference type="EMBL" id="KRM51454.1"/>
    </source>
</evidence>
<dbReference type="InterPro" id="IPR036259">
    <property type="entry name" value="MFS_trans_sf"/>
</dbReference>
<dbReference type="EMBL" id="AYYV01000048">
    <property type="protein sequence ID" value="KRM51454.1"/>
    <property type="molecule type" value="Genomic_DNA"/>
</dbReference>
<dbReference type="PANTHER" id="PTHR42718:SF43">
    <property type="entry name" value="LINCOMYCIN RESISTANCE PROTEIN LMRB"/>
    <property type="match status" value="1"/>
</dbReference>
<dbReference type="Gene3D" id="1.20.1250.20">
    <property type="entry name" value="MFS general substrate transporter like domains"/>
    <property type="match status" value="1"/>
</dbReference>
<dbReference type="NCBIfam" id="TIGR00711">
    <property type="entry name" value="efflux_EmrB"/>
    <property type="match status" value="1"/>
</dbReference>
<dbReference type="Pfam" id="PF07690">
    <property type="entry name" value="MFS_1"/>
    <property type="match status" value="1"/>
</dbReference>
<evidence type="ECO:0000259" key="8">
    <source>
        <dbReference type="PROSITE" id="PS50850"/>
    </source>
</evidence>
<dbReference type="GO" id="GO:0022857">
    <property type="term" value="F:transmembrane transporter activity"/>
    <property type="evidence" value="ECO:0007669"/>
    <property type="project" value="InterPro"/>
</dbReference>
<feature type="transmembrane region" description="Helical" evidence="7">
    <location>
        <begin position="225"/>
        <end position="245"/>
    </location>
</feature>
<comment type="caution">
    <text evidence="9">The sequence shown here is derived from an EMBL/GenBank/DDBJ whole genome shotgun (WGS) entry which is preliminary data.</text>
</comment>
<protein>
    <submittedName>
        <fullName evidence="9">MFS family major facilitator transporter</fullName>
    </submittedName>
</protein>
<feature type="transmembrane region" description="Helical" evidence="7">
    <location>
        <begin position="82"/>
        <end position="101"/>
    </location>
</feature>
<dbReference type="PANTHER" id="PTHR42718">
    <property type="entry name" value="MAJOR FACILITATOR SUPERFAMILY MULTIDRUG TRANSPORTER MFSC"/>
    <property type="match status" value="1"/>
</dbReference>
<dbReference type="InterPro" id="IPR004638">
    <property type="entry name" value="EmrB-like"/>
</dbReference>
<feature type="transmembrane region" description="Helical" evidence="7">
    <location>
        <begin position="432"/>
        <end position="454"/>
    </location>
</feature>
<evidence type="ECO:0000256" key="4">
    <source>
        <dbReference type="ARBA" id="ARBA00022692"/>
    </source>
</evidence>
<name>A0A8E1RJ30_LENKE</name>
<keyword evidence="4 7" id="KW-0812">Transmembrane</keyword>
<keyword evidence="3" id="KW-1003">Cell membrane</keyword>
<keyword evidence="5 7" id="KW-1133">Transmembrane helix</keyword>
<feature type="transmembrane region" description="Helical" evidence="7">
    <location>
        <begin position="107"/>
        <end position="125"/>
    </location>
</feature>
<feature type="domain" description="Major facilitator superfamily (MFS) profile" evidence="8">
    <location>
        <begin position="12"/>
        <end position="458"/>
    </location>
</feature>
<dbReference type="InterPro" id="IPR020846">
    <property type="entry name" value="MFS_dom"/>
</dbReference>
<dbReference type="InterPro" id="IPR011701">
    <property type="entry name" value="MFS"/>
</dbReference>
<reference evidence="9 10" key="1">
    <citation type="journal article" date="2015" name="Genome Announc.">
        <title>Expanding the biotechnology potential of lactobacilli through comparative genomics of 213 strains and associated genera.</title>
        <authorList>
            <person name="Sun Z."/>
            <person name="Harris H.M."/>
            <person name="McCann A."/>
            <person name="Guo C."/>
            <person name="Argimon S."/>
            <person name="Zhang W."/>
            <person name="Yang X."/>
            <person name="Jeffery I.B."/>
            <person name="Cooney J.C."/>
            <person name="Kagawa T.F."/>
            <person name="Liu W."/>
            <person name="Song Y."/>
            <person name="Salvetti E."/>
            <person name="Wrobel A."/>
            <person name="Rasinkangas P."/>
            <person name="Parkhill J."/>
            <person name="Rea M.C."/>
            <person name="O'Sullivan O."/>
            <person name="Ritari J."/>
            <person name="Douillard F.P."/>
            <person name="Paul Ross R."/>
            <person name="Yang R."/>
            <person name="Briner A.E."/>
            <person name="Felis G.E."/>
            <person name="de Vos W.M."/>
            <person name="Barrangou R."/>
            <person name="Klaenhammer T.R."/>
            <person name="Caufield P.W."/>
            <person name="Cui Y."/>
            <person name="Zhang H."/>
            <person name="O'Toole P.W."/>
        </authorList>
    </citation>
    <scope>NUCLEOTIDE SEQUENCE [LARGE SCALE GENOMIC DNA]</scope>
    <source>
        <strain evidence="9 10">DSM 20587</strain>
    </source>
</reference>
<gene>
    <name evidence="9" type="ORF">FC95_GL001520</name>
</gene>
<accession>A0A8E1RJ30</accession>
<feature type="transmembrane region" description="Helical" evidence="7">
    <location>
        <begin position="202"/>
        <end position="219"/>
    </location>
</feature>
<evidence type="ECO:0000256" key="2">
    <source>
        <dbReference type="ARBA" id="ARBA00022448"/>
    </source>
</evidence>
<dbReference type="SUPFAM" id="SSF103473">
    <property type="entry name" value="MFS general substrate transporter"/>
    <property type="match status" value="1"/>
</dbReference>
<comment type="subcellular location">
    <subcellularLocation>
        <location evidence="1">Cell membrane</location>
        <topology evidence="1">Multi-pass membrane protein</topology>
    </subcellularLocation>
</comment>
<feature type="transmembrane region" description="Helical" evidence="7">
    <location>
        <begin position="359"/>
        <end position="382"/>
    </location>
</feature>
<dbReference type="PRINTS" id="PR01036">
    <property type="entry name" value="TCRTETB"/>
</dbReference>
<sequence>MEEFMTRKISTKLYLSIVATGLMAFCGVLIETAMNVTFPTLMTQFNVDTATIQWLTTGYLLVVSIIVPISGVLKRRFTTMQLFLTASAFFIVGLLICTLANRFDVLLIGRIIQGLGTGIALPLMFNIILEQAPLDKIGLLMGIGTLVTAIAPALGPTYGGLLIGLNWHAIFGILLAIMVIALFLGIFSITQVSKTVKVRLDFPSWIAIAIFFAGAILGLNNIEASLTTASIYGLIGIIGLIGFIVRSKHIDDPIIRLNVFKNKSFDLHVVSFVVFQIMNVGVAFVLPNYLQIVAHTSSLTAGLLLLPGAALGAILAPVSGTIYDRLGPTKPITIALVFQTMGLIVLLVEALSASPVSQLIGYILMMLGTGFGMSTIITNGLAQIPKAENVDGNAVFNTLQQFAGAFGTAVISMVVALAQVKTDYVHTTAVGAQHAFIVLMVLEVVNIICIFTGLHFDKSRNQDQDASN</sequence>
<evidence type="ECO:0000256" key="3">
    <source>
        <dbReference type="ARBA" id="ARBA00022475"/>
    </source>
</evidence>
<dbReference type="PROSITE" id="PS50850">
    <property type="entry name" value="MFS"/>
    <property type="match status" value="1"/>
</dbReference>
<evidence type="ECO:0000256" key="1">
    <source>
        <dbReference type="ARBA" id="ARBA00004651"/>
    </source>
</evidence>
<evidence type="ECO:0000313" key="10">
    <source>
        <dbReference type="Proteomes" id="UP000051164"/>
    </source>
</evidence>
<evidence type="ECO:0000256" key="7">
    <source>
        <dbReference type="SAM" id="Phobius"/>
    </source>
</evidence>
<proteinExistence type="predicted"/>
<feature type="transmembrane region" description="Helical" evidence="7">
    <location>
        <begin position="332"/>
        <end position="353"/>
    </location>
</feature>
<dbReference type="AlphaFoldDB" id="A0A8E1RJ30"/>
<dbReference type="Gene3D" id="1.20.1720.10">
    <property type="entry name" value="Multidrug resistance protein D"/>
    <property type="match status" value="1"/>
</dbReference>
<feature type="transmembrane region" description="Helical" evidence="7">
    <location>
        <begin position="12"/>
        <end position="30"/>
    </location>
</feature>
<evidence type="ECO:0000256" key="6">
    <source>
        <dbReference type="ARBA" id="ARBA00023136"/>
    </source>
</evidence>